<keyword evidence="3" id="KW-1185">Reference proteome</keyword>
<name>A0AAE0C1X3_9CHLO</name>
<evidence type="ECO:0000313" key="3">
    <source>
        <dbReference type="Proteomes" id="UP001190700"/>
    </source>
</evidence>
<dbReference type="Proteomes" id="UP001190700">
    <property type="component" value="Unassembled WGS sequence"/>
</dbReference>
<keyword evidence="1" id="KW-0812">Transmembrane</keyword>
<accession>A0AAE0C1X3</accession>
<feature type="transmembrane region" description="Helical" evidence="1">
    <location>
        <begin position="142"/>
        <end position="161"/>
    </location>
</feature>
<keyword evidence="1" id="KW-1133">Transmembrane helix</keyword>
<sequence>MKLAPSRGSDDFSTHALGPSRRTAALAVSTAHHPVPTSEDPHHKRTAVAWAERPLDVGLIMISLLAVTFLGSMEVLSGPQLATRVVLGAAYRLANESGIREFYDFPAMWRGWYSLEIGVEITASIVLGFLVWLLFALVYDAAGILVGLVPSSVTSIITLTFRFHLHSYILLSICPIVVFNSVIAARILDKRWHDQVEERNLRRYNRHLASFRRHAVVPSPSSAVITGGGHVVSEAERYRTLSARGHGNRPIWEMDQVSTGEANLEVRILRHE</sequence>
<proteinExistence type="predicted"/>
<protein>
    <submittedName>
        <fullName evidence="2">Uncharacterized protein</fullName>
    </submittedName>
</protein>
<keyword evidence="1" id="KW-0472">Membrane</keyword>
<evidence type="ECO:0000313" key="2">
    <source>
        <dbReference type="EMBL" id="KAK3246035.1"/>
    </source>
</evidence>
<feature type="transmembrane region" description="Helical" evidence="1">
    <location>
        <begin position="112"/>
        <end position="135"/>
    </location>
</feature>
<feature type="transmembrane region" description="Helical" evidence="1">
    <location>
        <begin position="54"/>
        <end position="73"/>
    </location>
</feature>
<dbReference type="AlphaFoldDB" id="A0AAE0C1X3"/>
<dbReference type="EMBL" id="LGRX02030153">
    <property type="protein sequence ID" value="KAK3246035.1"/>
    <property type="molecule type" value="Genomic_DNA"/>
</dbReference>
<evidence type="ECO:0000256" key="1">
    <source>
        <dbReference type="SAM" id="Phobius"/>
    </source>
</evidence>
<gene>
    <name evidence="2" type="ORF">CYMTET_44421</name>
</gene>
<comment type="caution">
    <text evidence="2">The sequence shown here is derived from an EMBL/GenBank/DDBJ whole genome shotgun (WGS) entry which is preliminary data.</text>
</comment>
<reference evidence="2 3" key="1">
    <citation type="journal article" date="2015" name="Genome Biol. Evol.">
        <title>Comparative Genomics of a Bacterivorous Green Alga Reveals Evolutionary Causalities and Consequences of Phago-Mixotrophic Mode of Nutrition.</title>
        <authorList>
            <person name="Burns J.A."/>
            <person name="Paasch A."/>
            <person name="Narechania A."/>
            <person name="Kim E."/>
        </authorList>
    </citation>
    <scope>NUCLEOTIDE SEQUENCE [LARGE SCALE GENOMIC DNA]</scope>
    <source>
        <strain evidence="2 3">PLY_AMNH</strain>
    </source>
</reference>
<feature type="transmembrane region" description="Helical" evidence="1">
    <location>
        <begin position="167"/>
        <end position="188"/>
    </location>
</feature>
<organism evidence="2 3">
    <name type="scientific">Cymbomonas tetramitiformis</name>
    <dbReference type="NCBI Taxonomy" id="36881"/>
    <lineage>
        <taxon>Eukaryota</taxon>
        <taxon>Viridiplantae</taxon>
        <taxon>Chlorophyta</taxon>
        <taxon>Pyramimonadophyceae</taxon>
        <taxon>Pyramimonadales</taxon>
        <taxon>Pyramimonadaceae</taxon>
        <taxon>Cymbomonas</taxon>
    </lineage>
</organism>